<keyword evidence="1" id="KW-1133">Transmembrane helix</keyword>
<dbReference type="AlphaFoldDB" id="A0A0V7ZIY1"/>
<gene>
    <name evidence="3" type="ORF">BC008_17010</name>
    <name evidence="4" type="ORF">BC008_17295</name>
</gene>
<dbReference type="Proteomes" id="UP000053372">
    <property type="component" value="Unassembled WGS sequence"/>
</dbReference>
<evidence type="ECO:0000313" key="5">
    <source>
        <dbReference type="Proteomes" id="UP000053372"/>
    </source>
</evidence>
<dbReference type="InterPro" id="IPR025646">
    <property type="entry name" value="DUF4350"/>
</dbReference>
<dbReference type="RefSeq" id="WP_058184207.1">
    <property type="nucleotide sequence ID" value="NZ_LMTZ01000123.1"/>
</dbReference>
<name>A0A0V7ZIY1_9CYAN</name>
<reference evidence="4 5" key="1">
    <citation type="journal article" date="2015" name="Genome Announc.">
        <title>Draft Genome of the Euendolithic (true boring) Cyanobacterium Mastigocoleus testarum strain BC008.</title>
        <authorList>
            <person name="Guida B.S."/>
            <person name="Garcia-Pichel F."/>
        </authorList>
    </citation>
    <scope>NUCLEOTIDE SEQUENCE [LARGE SCALE GENOMIC DNA]</scope>
    <source>
        <strain evidence="4 5">BC008</strain>
    </source>
</reference>
<evidence type="ECO:0000256" key="1">
    <source>
        <dbReference type="SAM" id="Phobius"/>
    </source>
</evidence>
<sequence>MKRSNRLAWFGGIVILAIVILTLFSAPSANKIRQGSTYSRSPDGYGAWYAYMQQQGINIQRWQKPFAQLKQNKVNQPKQKSLKIENLKSEDLNSEDLNSESLTLKEIPTTLLQIYGAVVPSEPNDLERKWVEAGNTLIVLGVRQPPTSANFSTFQKSSQGEIKIETTRRYQSEGRKPTSQKPKEKVQISLGDRFGAIVWEQKFGKGKIIYSTTPYLAANAYQDYQSNYQYLAELVNQKGHKLFVDEYIHGYRDSKQNETKKNSGAAQIWEYLANTPVFPISIQAGVLLLVLVFAQNRRLGKAIFLDKPVVDNSEAYIQALAGVLQKAESANFVVEMVGKQELIQLQKKLGLVTSRSDVNSQIDREELLKAWRNHTGTSDTQLSKILQIYSQYSQSSQDSQKRSIKDKELIDWLNNWEQIKQVLSEKGTGKREQGKEKSFITP</sequence>
<protein>
    <recommendedName>
        <fullName evidence="2">DUF4350 domain-containing protein</fullName>
    </recommendedName>
</protein>
<proteinExistence type="predicted"/>
<keyword evidence="5" id="KW-1185">Reference proteome</keyword>
<organism evidence="4 5">
    <name type="scientific">Mastigocoleus testarum BC008</name>
    <dbReference type="NCBI Taxonomy" id="371196"/>
    <lineage>
        <taxon>Bacteria</taxon>
        <taxon>Bacillati</taxon>
        <taxon>Cyanobacteriota</taxon>
        <taxon>Cyanophyceae</taxon>
        <taxon>Nostocales</taxon>
        <taxon>Hapalosiphonaceae</taxon>
        <taxon>Mastigocoleus</taxon>
    </lineage>
</organism>
<evidence type="ECO:0000313" key="3">
    <source>
        <dbReference type="EMBL" id="KST64332.1"/>
    </source>
</evidence>
<keyword evidence="1" id="KW-0812">Transmembrane</keyword>
<dbReference type="EMBL" id="LMTZ01000124">
    <property type="protein sequence ID" value="KST64332.1"/>
    <property type="molecule type" value="Genomic_DNA"/>
</dbReference>
<evidence type="ECO:0000313" key="4">
    <source>
        <dbReference type="EMBL" id="KST64385.1"/>
    </source>
</evidence>
<feature type="domain" description="DUF4350" evidence="2">
    <location>
        <begin position="107"/>
        <end position="235"/>
    </location>
</feature>
<dbReference type="Pfam" id="PF14258">
    <property type="entry name" value="DUF4350"/>
    <property type="match status" value="1"/>
</dbReference>
<evidence type="ECO:0000259" key="2">
    <source>
        <dbReference type="Pfam" id="PF14258"/>
    </source>
</evidence>
<keyword evidence="1" id="KW-0472">Membrane</keyword>
<dbReference type="EMBL" id="LMTZ01000123">
    <property type="protein sequence ID" value="KST64385.1"/>
    <property type="molecule type" value="Genomic_DNA"/>
</dbReference>
<feature type="transmembrane region" description="Helical" evidence="1">
    <location>
        <begin position="7"/>
        <end position="26"/>
    </location>
</feature>
<dbReference type="OrthoDB" id="478871at2"/>
<comment type="caution">
    <text evidence="4">The sequence shown here is derived from an EMBL/GenBank/DDBJ whole genome shotgun (WGS) entry which is preliminary data.</text>
</comment>
<accession>A0A0V7ZIY1</accession>